<dbReference type="PANTHER" id="PTHR13370:SF3">
    <property type="entry name" value="TRNA (GUANINE(10)-N2)-METHYLTRANSFERASE HOMOLOG"/>
    <property type="match status" value="1"/>
</dbReference>
<dbReference type="PRINTS" id="PR00508">
    <property type="entry name" value="S21N4MTFRASE"/>
</dbReference>
<dbReference type="InterPro" id="IPR029063">
    <property type="entry name" value="SAM-dependent_MTases_sf"/>
</dbReference>
<dbReference type="SUPFAM" id="SSF53335">
    <property type="entry name" value="S-adenosyl-L-methionine-dependent methyltransferases"/>
    <property type="match status" value="1"/>
</dbReference>
<organism evidence="6 7">
    <name type="scientific">Prevotella lacticifex</name>
    <dbReference type="NCBI Taxonomy" id="2854755"/>
    <lineage>
        <taxon>Bacteria</taxon>
        <taxon>Pseudomonadati</taxon>
        <taxon>Bacteroidota</taxon>
        <taxon>Bacteroidia</taxon>
        <taxon>Bacteroidales</taxon>
        <taxon>Prevotellaceae</taxon>
        <taxon>Prevotella</taxon>
    </lineage>
</organism>
<dbReference type="GO" id="GO:0005737">
    <property type="term" value="C:cytoplasm"/>
    <property type="evidence" value="ECO:0007669"/>
    <property type="project" value="TreeGrafter"/>
</dbReference>
<dbReference type="GO" id="GO:0008170">
    <property type="term" value="F:N-methyltransferase activity"/>
    <property type="evidence" value="ECO:0007669"/>
    <property type="project" value="InterPro"/>
</dbReference>
<accession>A0A9R1CX29</accession>
<evidence type="ECO:0000313" key="7">
    <source>
        <dbReference type="Proteomes" id="UP000825483"/>
    </source>
</evidence>
<evidence type="ECO:0000256" key="1">
    <source>
        <dbReference type="ARBA" id="ARBA00006594"/>
    </source>
</evidence>
<dbReference type="GO" id="GO:0032259">
    <property type="term" value="P:methylation"/>
    <property type="evidence" value="ECO:0007669"/>
    <property type="project" value="UniProtKB-KW"/>
</dbReference>
<dbReference type="EMBL" id="BPUB01000002">
    <property type="protein sequence ID" value="GJG59061.1"/>
    <property type="molecule type" value="Genomic_DNA"/>
</dbReference>
<name>A0A9R1CX29_9BACT</name>
<comment type="similarity">
    <text evidence="1 4">Belongs to the N(4)/N(6)-methyltransferase family.</text>
</comment>
<dbReference type="Proteomes" id="UP000825483">
    <property type="component" value="Unassembled WGS sequence"/>
</dbReference>
<dbReference type="PANTHER" id="PTHR13370">
    <property type="entry name" value="RNA METHYLASE-RELATED"/>
    <property type="match status" value="1"/>
</dbReference>
<keyword evidence="3" id="KW-0808">Transferase</keyword>
<protein>
    <recommendedName>
        <fullName evidence="4">Methyltransferase</fullName>
        <ecNumber evidence="4">2.1.1.-</ecNumber>
    </recommendedName>
</protein>
<evidence type="ECO:0000259" key="5">
    <source>
        <dbReference type="Pfam" id="PF01555"/>
    </source>
</evidence>
<reference evidence="6" key="1">
    <citation type="journal article" date="2022" name="Int. J. Syst. Evol. Microbiol.">
        <title>Prevotella lacticifex sp. nov., isolated from the rumen of cows.</title>
        <authorList>
            <person name="Shinkai T."/>
            <person name="Ikeyama N."/>
            <person name="Kumagai M."/>
            <person name="Ohmori H."/>
            <person name="Sakamoto M."/>
            <person name="Ohkuma M."/>
            <person name="Mitsumori M."/>
        </authorList>
    </citation>
    <scope>NUCLEOTIDE SEQUENCE</scope>
    <source>
        <strain evidence="6">R5076</strain>
    </source>
</reference>
<evidence type="ECO:0000313" key="6">
    <source>
        <dbReference type="EMBL" id="GJG59061.1"/>
    </source>
</evidence>
<evidence type="ECO:0000256" key="2">
    <source>
        <dbReference type="ARBA" id="ARBA00022603"/>
    </source>
</evidence>
<gene>
    <name evidence="6" type="primary">dpnIIB</name>
    <name evidence="6" type="ORF">PRLR5076_19120</name>
</gene>
<keyword evidence="2 6" id="KW-0489">Methyltransferase</keyword>
<dbReference type="InterPro" id="IPR002941">
    <property type="entry name" value="DNA_methylase_N4/N6"/>
</dbReference>
<dbReference type="AlphaFoldDB" id="A0A9R1CX29"/>
<evidence type="ECO:0000256" key="3">
    <source>
        <dbReference type="ARBA" id="ARBA00022679"/>
    </source>
</evidence>
<dbReference type="InterPro" id="IPR002052">
    <property type="entry name" value="DNA_methylase_N6_adenine_CS"/>
</dbReference>
<dbReference type="RefSeq" id="WP_223928928.1">
    <property type="nucleotide sequence ID" value="NZ_BPTU01000001.1"/>
</dbReference>
<feature type="domain" description="DNA methylase N-4/N-6" evidence="5">
    <location>
        <begin position="31"/>
        <end position="236"/>
    </location>
</feature>
<dbReference type="EC" id="2.1.1.-" evidence="4"/>
<dbReference type="Gene3D" id="3.40.50.150">
    <property type="entry name" value="Vaccinia Virus protein VP39"/>
    <property type="match status" value="1"/>
</dbReference>
<dbReference type="GeneID" id="72466898"/>
<sequence length="251" mass="28996">MKYYNKITESVLYHAENEDILCNLPAYSFSVMITDPPYNFTKSNCRKMYKEGSKRLVAKSGLYDYDSDLCRIAVQFGEKEINAFMDQIPRLMKKMNAFIFCAEAQLTAYIAWAERHGYKFAILLWEKPLNIISKSRFSQNVEFIIRIYDNGTALNKLEENELYNRVFHSRVVTKKKHPTQKPTEIFERLIRLTTKKGDAVLDPFLGSGTTAVAAKRLGRVYVGIERDDNFFATAQERVDSIPEGETHSPED</sequence>
<dbReference type="PROSITE" id="PS00092">
    <property type="entry name" value="N6_MTASE"/>
    <property type="match status" value="1"/>
</dbReference>
<dbReference type="InterPro" id="IPR001091">
    <property type="entry name" value="RM_Methyltransferase"/>
</dbReference>
<dbReference type="GO" id="GO:0003677">
    <property type="term" value="F:DNA binding"/>
    <property type="evidence" value="ECO:0007669"/>
    <property type="project" value="InterPro"/>
</dbReference>
<evidence type="ECO:0000256" key="4">
    <source>
        <dbReference type="RuleBase" id="RU362026"/>
    </source>
</evidence>
<keyword evidence="7" id="KW-1185">Reference proteome</keyword>
<comment type="caution">
    <text evidence="6">The sequence shown here is derived from an EMBL/GenBank/DDBJ whole genome shotgun (WGS) entry which is preliminary data.</text>
</comment>
<dbReference type="Pfam" id="PF01555">
    <property type="entry name" value="N6_N4_Mtase"/>
    <property type="match status" value="1"/>
</dbReference>
<proteinExistence type="inferred from homology"/>